<evidence type="ECO:0000313" key="3">
    <source>
        <dbReference type="Proteomes" id="UP000524462"/>
    </source>
</evidence>
<feature type="transmembrane region" description="Helical" evidence="1">
    <location>
        <begin position="287"/>
        <end position="307"/>
    </location>
</feature>
<feature type="transmembrane region" description="Helical" evidence="1">
    <location>
        <begin position="255"/>
        <end position="275"/>
    </location>
</feature>
<feature type="transmembrane region" description="Helical" evidence="1">
    <location>
        <begin position="29"/>
        <end position="46"/>
    </location>
</feature>
<feature type="transmembrane region" description="Helical" evidence="1">
    <location>
        <begin position="327"/>
        <end position="354"/>
    </location>
</feature>
<organism evidence="2 3">
    <name type="scientific">Streptococcus porcinus</name>
    <dbReference type="NCBI Taxonomy" id="1340"/>
    <lineage>
        <taxon>Bacteria</taxon>
        <taxon>Bacillati</taxon>
        <taxon>Bacillota</taxon>
        <taxon>Bacilli</taxon>
        <taxon>Lactobacillales</taxon>
        <taxon>Streptococcaceae</taxon>
        <taxon>Streptococcus</taxon>
    </lineage>
</organism>
<gene>
    <name evidence="2" type="ORF">H1B29_09025</name>
</gene>
<dbReference type="Proteomes" id="UP000524462">
    <property type="component" value="Unassembled WGS sequence"/>
</dbReference>
<name>A0A7V9WT76_STRPO</name>
<feature type="transmembrane region" description="Helical" evidence="1">
    <location>
        <begin position="390"/>
        <end position="411"/>
    </location>
</feature>
<feature type="transmembrane region" description="Helical" evidence="1">
    <location>
        <begin position="366"/>
        <end position="384"/>
    </location>
</feature>
<proteinExistence type="predicted"/>
<dbReference type="RefSeq" id="WP_181460522.1">
    <property type="nucleotide sequence ID" value="NZ_JACEGE010000024.1"/>
</dbReference>
<keyword evidence="1" id="KW-0812">Transmembrane</keyword>
<dbReference type="NCBIfam" id="TIGR04370">
    <property type="entry name" value="glyco_rpt_poly"/>
    <property type="match status" value="1"/>
</dbReference>
<keyword evidence="1" id="KW-1133">Transmembrane helix</keyword>
<feature type="transmembrane region" description="Helical" evidence="1">
    <location>
        <begin position="175"/>
        <end position="191"/>
    </location>
</feature>
<keyword evidence="1" id="KW-0472">Membrane</keyword>
<dbReference type="AlphaFoldDB" id="A0A7V9WT76"/>
<accession>A0A7V9WT76</accession>
<evidence type="ECO:0000313" key="2">
    <source>
        <dbReference type="EMBL" id="MBA2796618.1"/>
    </source>
</evidence>
<reference evidence="2 3" key="1">
    <citation type="submission" date="2020-07" db="EMBL/GenBank/DDBJ databases">
        <title>Molecular and genomic characterization of Streptococcus porcinus isolated from diseased swine in Brazil.</title>
        <authorList>
            <person name="Moreno L.Z."/>
            <person name="Matajira C.E.C."/>
            <person name="Poor A.P."/>
            <person name="Dutra M.C."/>
            <person name="Moreno A.M."/>
        </authorList>
    </citation>
    <scope>NUCLEOTIDE SEQUENCE [LARGE SCALE GENOMIC DNA]</scope>
    <source>
        <strain evidence="2 3">SP0816-2</strain>
    </source>
</reference>
<protein>
    <submittedName>
        <fullName evidence="2">Oligosaccharide repeat unit polymerase</fullName>
    </submittedName>
</protein>
<feature type="transmembrane region" description="Helical" evidence="1">
    <location>
        <begin position="197"/>
        <end position="215"/>
    </location>
</feature>
<feature type="transmembrane region" description="Helical" evidence="1">
    <location>
        <begin position="88"/>
        <end position="109"/>
    </location>
</feature>
<evidence type="ECO:0000256" key="1">
    <source>
        <dbReference type="SAM" id="Phobius"/>
    </source>
</evidence>
<feature type="transmembrane region" description="Helical" evidence="1">
    <location>
        <begin position="227"/>
        <end position="249"/>
    </location>
</feature>
<sequence>MIFFVILCIIVMLLLSVFLLKMNLSSPPLIYLFVWSSFVICSYLLLKENYYFSFYGIFWILTSCFVLILGYSLKIKHSDTFGSKIPDIPWGLLIFFIILSLIGFAISVAKYGISFNIFSNFNSLQSTSNMLANQRYSGGKSTSSILEQFLNAFTYVLPLCAGYSNIYANTFRKKLIVLSTLGPSILSMLVTSAKLVLVAYVMLFFVSYYTSYLYYYKKYLRINFKNLCYSLLSGFILYKLFYLSFVLRIGSRSAYIGHIILTKLGIYGFGHIQAFDIWLEKFSENTNTLGFGSNTFLSFSSLLGIMSKKQGIYDFINNSSTNVFTQYRALISDFGILCSLVIIFLLGVLLKYLYNIILYSNSKFTALAQVLFISTMFYLIYFIVSPWVYMTFILTFFIFYIFIMIAFSWNIKVKFR</sequence>
<dbReference type="EMBL" id="JACEGE010000024">
    <property type="protein sequence ID" value="MBA2796618.1"/>
    <property type="molecule type" value="Genomic_DNA"/>
</dbReference>
<comment type="caution">
    <text evidence="2">The sequence shown here is derived from an EMBL/GenBank/DDBJ whole genome shotgun (WGS) entry which is preliminary data.</text>
</comment>
<feature type="transmembrane region" description="Helical" evidence="1">
    <location>
        <begin position="53"/>
        <end position="73"/>
    </location>
</feature>